<evidence type="ECO:0000256" key="1">
    <source>
        <dbReference type="ARBA" id="ARBA00006019"/>
    </source>
</evidence>
<evidence type="ECO:0000259" key="3">
    <source>
        <dbReference type="Pfam" id="PF00888"/>
    </source>
</evidence>
<dbReference type="SUPFAM" id="SSF74788">
    <property type="entry name" value="Cullin repeat-like"/>
    <property type="match status" value="1"/>
</dbReference>
<evidence type="ECO:0000313" key="5">
    <source>
        <dbReference type="Proteomes" id="UP001465668"/>
    </source>
</evidence>
<evidence type="ECO:0000313" key="4">
    <source>
        <dbReference type="EMBL" id="KAK9775889.1"/>
    </source>
</evidence>
<evidence type="ECO:0000256" key="2">
    <source>
        <dbReference type="SAM" id="MobiDB-lite"/>
    </source>
</evidence>
<gene>
    <name evidence="4" type="ORF">SCAR479_07414</name>
</gene>
<comment type="caution">
    <text evidence="4">The sequence shown here is derived from an EMBL/GenBank/DDBJ whole genome shotgun (WGS) entry which is preliminary data.</text>
</comment>
<protein>
    <submittedName>
        <fullName evidence="4">Cullin family profile domain-containing protein</fullName>
    </submittedName>
</protein>
<dbReference type="Proteomes" id="UP001465668">
    <property type="component" value="Unassembled WGS sequence"/>
</dbReference>
<organism evidence="4 5">
    <name type="scientific">Seiridium cardinale</name>
    <dbReference type="NCBI Taxonomy" id="138064"/>
    <lineage>
        <taxon>Eukaryota</taxon>
        <taxon>Fungi</taxon>
        <taxon>Dikarya</taxon>
        <taxon>Ascomycota</taxon>
        <taxon>Pezizomycotina</taxon>
        <taxon>Sordariomycetes</taxon>
        <taxon>Xylariomycetidae</taxon>
        <taxon>Amphisphaeriales</taxon>
        <taxon>Sporocadaceae</taxon>
        <taxon>Seiridium</taxon>
    </lineage>
</organism>
<proteinExistence type="inferred from homology"/>
<feature type="domain" description="Cullin N-terminal" evidence="3">
    <location>
        <begin position="59"/>
        <end position="158"/>
    </location>
</feature>
<sequence length="288" mass="33064">MESTGDERPEGRVQMPPLPDSSDLDATWDYLESGIHRILVGPGIALDVQSYTGLYASYQSEALLQFYVEEWQRFTKSARLINRIFQYFNRHWLLREADEGKHVPHDTYTICLVHWDTGFYQPVAGDLTKIIGNLPEKCRNGEAIEPGKILAIVKNITEGREDKSWHIEAELLSKKLSERQVWAVYHHTPSGQAQGFKRLLLWKKSAKNSVFLKAVAQRGLRNEEHIVDIGIWTLMKELRPTELVEVENAEQVWPDKGDRKFMAPLWNFYAILRSRAIKESAGKGVCGE</sequence>
<dbReference type="Pfam" id="PF00888">
    <property type="entry name" value="Cullin"/>
    <property type="match status" value="1"/>
</dbReference>
<reference evidence="4 5" key="1">
    <citation type="submission" date="2024-02" db="EMBL/GenBank/DDBJ databases">
        <title>First draft genome assembly of two strains of Seiridium cardinale.</title>
        <authorList>
            <person name="Emiliani G."/>
            <person name="Scali E."/>
        </authorList>
    </citation>
    <scope>NUCLEOTIDE SEQUENCE [LARGE SCALE GENOMIC DNA]</scope>
    <source>
        <strain evidence="4 5">BM-138-000479</strain>
    </source>
</reference>
<dbReference type="EMBL" id="JARVKM010000031">
    <property type="protein sequence ID" value="KAK9775889.1"/>
    <property type="molecule type" value="Genomic_DNA"/>
</dbReference>
<accession>A0ABR2XQ38</accession>
<feature type="compositionally biased region" description="Basic and acidic residues" evidence="2">
    <location>
        <begin position="1"/>
        <end position="11"/>
    </location>
</feature>
<feature type="region of interest" description="Disordered" evidence="2">
    <location>
        <begin position="1"/>
        <end position="21"/>
    </location>
</feature>
<comment type="similarity">
    <text evidence="1">Belongs to the cullin family.</text>
</comment>
<dbReference type="InterPro" id="IPR001373">
    <property type="entry name" value="Cullin_N"/>
</dbReference>
<keyword evidence="5" id="KW-1185">Reference proteome</keyword>
<name>A0ABR2XQ38_9PEZI</name>
<dbReference type="Gene3D" id="1.20.1310.10">
    <property type="entry name" value="Cullin Repeats"/>
    <property type="match status" value="1"/>
</dbReference>
<dbReference type="InterPro" id="IPR016159">
    <property type="entry name" value="Cullin_repeat-like_dom_sf"/>
</dbReference>